<evidence type="ECO:0000313" key="9">
    <source>
        <dbReference type="EMBL" id="MBE1459999.1"/>
    </source>
</evidence>
<feature type="region of interest" description="Disordered" evidence="6">
    <location>
        <begin position="1"/>
        <end position="22"/>
    </location>
</feature>
<feature type="transmembrane region" description="Helical" evidence="7">
    <location>
        <begin position="98"/>
        <end position="120"/>
    </location>
</feature>
<organism evidence="9 10">
    <name type="scientific">Nocardiopsis terrae</name>
    <dbReference type="NCBI Taxonomy" id="372655"/>
    <lineage>
        <taxon>Bacteria</taxon>
        <taxon>Bacillati</taxon>
        <taxon>Actinomycetota</taxon>
        <taxon>Actinomycetes</taxon>
        <taxon>Streptosporangiales</taxon>
        <taxon>Nocardiopsidaceae</taxon>
        <taxon>Nocardiopsis</taxon>
    </lineage>
</organism>
<feature type="compositionally biased region" description="Low complexity" evidence="6">
    <location>
        <begin position="13"/>
        <end position="22"/>
    </location>
</feature>
<keyword evidence="4 7" id="KW-1133">Transmembrane helix</keyword>
<evidence type="ECO:0000256" key="2">
    <source>
        <dbReference type="ARBA" id="ARBA00022475"/>
    </source>
</evidence>
<evidence type="ECO:0000259" key="8">
    <source>
        <dbReference type="Pfam" id="PF06271"/>
    </source>
</evidence>
<evidence type="ECO:0000256" key="3">
    <source>
        <dbReference type="ARBA" id="ARBA00022692"/>
    </source>
</evidence>
<reference evidence="9 10" key="1">
    <citation type="submission" date="2020-10" db="EMBL/GenBank/DDBJ databases">
        <title>Sequencing the genomes of 1000 actinobacteria strains.</title>
        <authorList>
            <person name="Klenk H.-P."/>
        </authorList>
    </citation>
    <scope>NUCLEOTIDE SEQUENCE [LARGE SCALE GENOMIC DNA]</scope>
    <source>
        <strain evidence="9 10">DSM 45157</strain>
    </source>
</reference>
<dbReference type="InterPro" id="IPR051791">
    <property type="entry name" value="Pra-immunoreactive"/>
</dbReference>
<evidence type="ECO:0000256" key="6">
    <source>
        <dbReference type="SAM" id="MobiDB-lite"/>
    </source>
</evidence>
<dbReference type="InterPro" id="IPR010432">
    <property type="entry name" value="RDD"/>
</dbReference>
<dbReference type="RefSeq" id="WP_191274026.1">
    <property type="nucleotide sequence ID" value="NZ_BMXJ01000007.1"/>
</dbReference>
<evidence type="ECO:0000256" key="7">
    <source>
        <dbReference type="SAM" id="Phobius"/>
    </source>
</evidence>
<keyword evidence="10" id="KW-1185">Reference proteome</keyword>
<evidence type="ECO:0000256" key="4">
    <source>
        <dbReference type="ARBA" id="ARBA00022989"/>
    </source>
</evidence>
<comment type="caution">
    <text evidence="9">The sequence shown here is derived from an EMBL/GenBank/DDBJ whole genome shotgun (WGS) entry which is preliminary data.</text>
</comment>
<protein>
    <submittedName>
        <fullName evidence="9">RDD family membrane protein YckC</fullName>
    </submittedName>
</protein>
<dbReference type="EMBL" id="JADBDY010000001">
    <property type="protein sequence ID" value="MBE1459999.1"/>
    <property type="molecule type" value="Genomic_DNA"/>
</dbReference>
<proteinExistence type="predicted"/>
<comment type="subcellular location">
    <subcellularLocation>
        <location evidence="1">Cell membrane</location>
        <topology evidence="1">Multi-pass membrane protein</topology>
    </subcellularLocation>
</comment>
<name>A0ABR9HLR8_9ACTN</name>
<evidence type="ECO:0000256" key="5">
    <source>
        <dbReference type="ARBA" id="ARBA00023136"/>
    </source>
</evidence>
<feature type="domain" description="RDD" evidence="8">
    <location>
        <begin position="50"/>
        <end position="192"/>
    </location>
</feature>
<keyword evidence="3 7" id="KW-0812">Transmembrane</keyword>
<dbReference type="PANTHER" id="PTHR36115:SF4">
    <property type="entry name" value="MEMBRANE PROTEIN"/>
    <property type="match status" value="1"/>
</dbReference>
<sequence>MSSPHWNPHHPHQGGQPPYAGGWSHGGPQIPAPVPPVPGAPGGPWSGPPTAGFGVRLLARLIDYVLAFVTAAAFFFVMAVVTVLLTGNTETTDAEGELWAYLFVFGWGVLLFFYDWLYLVTWGRTLGKMMVGVKVVSASGGGGLSQGQAVGRSAFFCLPQSLPCVGHLFSTAESMAILGDTRGRALHDRVAGTLVVRTRP</sequence>
<evidence type="ECO:0000313" key="10">
    <source>
        <dbReference type="Proteomes" id="UP000598217"/>
    </source>
</evidence>
<dbReference type="Pfam" id="PF06271">
    <property type="entry name" value="RDD"/>
    <property type="match status" value="1"/>
</dbReference>
<dbReference type="PANTHER" id="PTHR36115">
    <property type="entry name" value="PROLINE-RICH ANTIGEN HOMOLOG-RELATED"/>
    <property type="match status" value="1"/>
</dbReference>
<evidence type="ECO:0000256" key="1">
    <source>
        <dbReference type="ARBA" id="ARBA00004651"/>
    </source>
</evidence>
<accession>A0ABR9HLR8</accession>
<gene>
    <name evidence="9" type="ORF">H4W79_004213</name>
</gene>
<feature type="transmembrane region" description="Helical" evidence="7">
    <location>
        <begin position="64"/>
        <end position="86"/>
    </location>
</feature>
<keyword evidence="2" id="KW-1003">Cell membrane</keyword>
<keyword evidence="5 7" id="KW-0472">Membrane</keyword>
<dbReference type="Proteomes" id="UP000598217">
    <property type="component" value="Unassembled WGS sequence"/>
</dbReference>